<dbReference type="AlphaFoldDB" id="A0A421B0Z1"/>
<name>A0A421B0Z1_9PSEU</name>
<dbReference type="RefSeq" id="WP_121392556.1">
    <property type="nucleotide sequence ID" value="NZ_RCDD01000003.1"/>
</dbReference>
<reference evidence="1 2" key="1">
    <citation type="submission" date="2018-10" db="EMBL/GenBank/DDBJ databases">
        <title>Genomic Encyclopedia of Archaeal and Bacterial Type Strains, Phase II (KMG-II): from individual species to whole genera.</title>
        <authorList>
            <person name="Goeker M."/>
        </authorList>
    </citation>
    <scope>NUCLEOTIDE SEQUENCE [LARGE SCALE GENOMIC DNA]</scope>
    <source>
        <strain evidence="1 2">DSM 45657</strain>
    </source>
</reference>
<comment type="caution">
    <text evidence="1">The sequence shown here is derived from an EMBL/GenBank/DDBJ whole genome shotgun (WGS) entry which is preliminary data.</text>
</comment>
<organism evidence="1 2">
    <name type="scientific">Actinokineospora cianjurensis</name>
    <dbReference type="NCBI Taxonomy" id="585224"/>
    <lineage>
        <taxon>Bacteria</taxon>
        <taxon>Bacillati</taxon>
        <taxon>Actinomycetota</taxon>
        <taxon>Actinomycetes</taxon>
        <taxon>Pseudonocardiales</taxon>
        <taxon>Pseudonocardiaceae</taxon>
        <taxon>Actinokineospora</taxon>
    </lineage>
</organism>
<evidence type="ECO:0000313" key="1">
    <source>
        <dbReference type="EMBL" id="RLK58079.1"/>
    </source>
</evidence>
<evidence type="ECO:0000313" key="2">
    <source>
        <dbReference type="Proteomes" id="UP000282454"/>
    </source>
</evidence>
<proteinExistence type="predicted"/>
<accession>A0A421B0Z1</accession>
<protein>
    <submittedName>
        <fullName evidence="1">Uncharacterized protein</fullName>
    </submittedName>
</protein>
<sequence>MAVDLRAVASDYLATRFPDRGPDYLRPAVRVDTDFCRRVARHHDRAPLRADVGDAYEALCREDLAQYAAIQAAGIVVRPWRGEGQPYADSRALIDQVTRTGVLWLYLTRCGHGTATAADHPMLEPSGVEVDGEPLCHNDILRVVHDLFGHVALRAGFGPRGEFAATGGHLRLYPAEAWPALFTEQVGQICWYFHGDHLATGRPRYPEQKVFLYPQAFLDEFLSQVQPAR</sequence>
<dbReference type="Proteomes" id="UP000282454">
    <property type="component" value="Unassembled WGS sequence"/>
</dbReference>
<dbReference type="OrthoDB" id="5508607at2"/>
<gene>
    <name evidence="1" type="ORF">CLV68_4173</name>
</gene>
<keyword evidence="2" id="KW-1185">Reference proteome</keyword>
<dbReference type="EMBL" id="RCDD01000003">
    <property type="protein sequence ID" value="RLK58079.1"/>
    <property type="molecule type" value="Genomic_DNA"/>
</dbReference>